<keyword evidence="6" id="KW-0645">Protease</keyword>
<dbReference type="PRINTS" id="PR00756">
    <property type="entry name" value="ALADIPTASE"/>
</dbReference>
<dbReference type="InterPro" id="IPR045357">
    <property type="entry name" value="Aminopeptidase_N-like_N"/>
</dbReference>
<reference evidence="16 17" key="1">
    <citation type="submission" date="2021-03" db="EMBL/GenBank/DDBJ databases">
        <title>Sequencing the genomes of 1000 actinobacteria strains.</title>
        <authorList>
            <person name="Klenk H.-P."/>
        </authorList>
    </citation>
    <scope>NUCLEOTIDE SEQUENCE [LARGE SCALE GENOMIC DNA]</scope>
    <source>
        <strain evidence="16 17">DSM 44580</strain>
    </source>
</reference>
<dbReference type="Gene3D" id="2.60.40.1730">
    <property type="entry name" value="tricorn interacting facor f3 domain"/>
    <property type="match status" value="1"/>
</dbReference>
<evidence type="ECO:0000256" key="13">
    <source>
        <dbReference type="SAM" id="SignalP"/>
    </source>
</evidence>
<keyword evidence="9" id="KW-0862">Zinc</keyword>
<dbReference type="PANTHER" id="PTHR11533:SF297">
    <property type="entry name" value="AMINOPEPTIDASE N"/>
    <property type="match status" value="1"/>
</dbReference>
<proteinExistence type="inferred from homology"/>
<evidence type="ECO:0000256" key="2">
    <source>
        <dbReference type="ARBA" id="ARBA00001947"/>
    </source>
</evidence>
<dbReference type="RefSeq" id="WP_086783053.1">
    <property type="nucleotide sequence ID" value="NZ_JAGIOO010000001.1"/>
</dbReference>
<feature type="signal peptide" evidence="13">
    <location>
        <begin position="1"/>
        <end position="26"/>
    </location>
</feature>
<evidence type="ECO:0000256" key="10">
    <source>
        <dbReference type="ARBA" id="ARBA00023049"/>
    </source>
</evidence>
<evidence type="ECO:0000256" key="8">
    <source>
        <dbReference type="ARBA" id="ARBA00022801"/>
    </source>
</evidence>
<evidence type="ECO:0000256" key="4">
    <source>
        <dbReference type="ARBA" id="ARBA00012564"/>
    </source>
</evidence>
<evidence type="ECO:0000313" key="16">
    <source>
        <dbReference type="EMBL" id="MBP2476044.1"/>
    </source>
</evidence>
<keyword evidence="16" id="KW-0031">Aminopeptidase</keyword>
<keyword evidence="17" id="KW-1185">Reference proteome</keyword>
<dbReference type="CDD" id="cd09603">
    <property type="entry name" value="M1_APN_like"/>
    <property type="match status" value="1"/>
</dbReference>
<comment type="similarity">
    <text evidence="3">Belongs to the peptidase M1 family.</text>
</comment>
<dbReference type="EC" id="3.4.11.2" evidence="4"/>
<dbReference type="InterPro" id="IPR027268">
    <property type="entry name" value="Peptidase_M4/M1_CTD_sf"/>
</dbReference>
<dbReference type="InterPro" id="IPR050344">
    <property type="entry name" value="Peptidase_M1_aminopeptidases"/>
</dbReference>
<evidence type="ECO:0000256" key="3">
    <source>
        <dbReference type="ARBA" id="ARBA00010136"/>
    </source>
</evidence>
<evidence type="ECO:0000256" key="12">
    <source>
        <dbReference type="ARBA" id="ARBA00031533"/>
    </source>
</evidence>
<evidence type="ECO:0000256" key="6">
    <source>
        <dbReference type="ARBA" id="ARBA00022670"/>
    </source>
</evidence>
<dbReference type="InterPro" id="IPR001930">
    <property type="entry name" value="Peptidase_M1"/>
</dbReference>
<dbReference type="EMBL" id="JAGIOO010000001">
    <property type="protein sequence ID" value="MBP2476044.1"/>
    <property type="molecule type" value="Genomic_DNA"/>
</dbReference>
<evidence type="ECO:0000256" key="1">
    <source>
        <dbReference type="ARBA" id="ARBA00000098"/>
    </source>
</evidence>
<dbReference type="Gene3D" id="1.10.390.10">
    <property type="entry name" value="Neutral Protease Domain 2"/>
    <property type="match status" value="1"/>
</dbReference>
<evidence type="ECO:0000256" key="9">
    <source>
        <dbReference type="ARBA" id="ARBA00022833"/>
    </source>
</evidence>
<dbReference type="PANTHER" id="PTHR11533">
    <property type="entry name" value="PROTEASE M1 ZINC METALLOPROTEASE"/>
    <property type="match status" value="1"/>
</dbReference>
<evidence type="ECO:0000256" key="7">
    <source>
        <dbReference type="ARBA" id="ARBA00022723"/>
    </source>
</evidence>
<feature type="chain" id="PRO_5045049337" description="Aminopeptidase N" evidence="13">
    <location>
        <begin position="27"/>
        <end position="507"/>
    </location>
</feature>
<evidence type="ECO:0000256" key="11">
    <source>
        <dbReference type="ARBA" id="ARBA00029811"/>
    </source>
</evidence>
<comment type="catalytic activity">
    <reaction evidence="1">
        <text>Release of an N-terminal amino acid, Xaa-|-Yaa- from a peptide, amide or arylamide. Xaa is preferably Ala, but may be most amino acids including Pro (slow action). When a terminal hydrophobic residue is followed by a prolyl residue, the two may be released as an intact Xaa-Pro dipeptide.</text>
        <dbReference type="EC" id="3.4.11.2"/>
    </reaction>
</comment>
<dbReference type="SUPFAM" id="SSF55486">
    <property type="entry name" value="Metalloproteases ('zincins'), catalytic domain"/>
    <property type="match status" value="1"/>
</dbReference>
<dbReference type="Pfam" id="PF17900">
    <property type="entry name" value="Peptidase_M1_N"/>
    <property type="match status" value="1"/>
</dbReference>
<keyword evidence="8" id="KW-0378">Hydrolase</keyword>
<feature type="domain" description="Peptidase M1 membrane alanine aminopeptidase" evidence="14">
    <location>
        <begin position="313"/>
        <end position="458"/>
    </location>
</feature>
<evidence type="ECO:0000256" key="5">
    <source>
        <dbReference type="ARBA" id="ARBA00015611"/>
    </source>
</evidence>
<feature type="domain" description="Aminopeptidase N-like N-terminal" evidence="15">
    <location>
        <begin position="52"/>
        <end position="222"/>
    </location>
</feature>
<comment type="cofactor">
    <cofactor evidence="2">
        <name>Zn(2+)</name>
        <dbReference type="ChEBI" id="CHEBI:29105"/>
    </cofactor>
</comment>
<evidence type="ECO:0000313" key="17">
    <source>
        <dbReference type="Proteomes" id="UP001519363"/>
    </source>
</evidence>
<dbReference type="InterPro" id="IPR014782">
    <property type="entry name" value="Peptidase_M1_dom"/>
</dbReference>
<dbReference type="InterPro" id="IPR042097">
    <property type="entry name" value="Aminopeptidase_N-like_N_sf"/>
</dbReference>
<evidence type="ECO:0000259" key="15">
    <source>
        <dbReference type="Pfam" id="PF17900"/>
    </source>
</evidence>
<keyword evidence="10" id="KW-0482">Metalloprotease</keyword>
<name>A0ABS5AHI9_9PSEU</name>
<sequence>MLRRHSLRVAAATASAVALLAWPASAGINSTGAPGAGDGYYPNDGNGGYDVSHYDIRLKYQPATDTLGGTTTLVATPTQDLTKFNLDFALPVKAVRVNGAKAAFTQTADAEVVVTPSRVAAKGSLLTVSVEYEGIPSQVKVNGETSWRRTSDGANAINEPHIARWWYPSSDHPTDKATFDISVAVPTGTEVLSNGVLKSQSAQPGGWMRWNWRSTKPMATYLAFLAIGQYQISQSTGHNGQPFLSAYAEGMGEFEGAAKASIERTPEVIEFLETVFGPWPFEAQGGVVPKEGLGFALENQTRPTYSTAFFRNGDNLNVVVHELAHQWFGDSVSVASWRNIWLNEGFATYAPWLWSEHKGEGTAQEWFDFTYNRYAENDPFWQVVIGEPGSGNEFHGAVYDRGALAVHAIRKAVGDQVFFQTLRTWQENKRYGNATIEQFKALAEVLSGKKLDEVFNTWVFSKGKPKLAPELSAQGGARSVKAKEPKDFKKAIQNQQILHDLAERAGR</sequence>
<evidence type="ECO:0000259" key="14">
    <source>
        <dbReference type="Pfam" id="PF01433"/>
    </source>
</evidence>
<dbReference type="GO" id="GO:0004177">
    <property type="term" value="F:aminopeptidase activity"/>
    <property type="evidence" value="ECO:0007669"/>
    <property type="project" value="UniProtKB-KW"/>
</dbReference>
<gene>
    <name evidence="16" type="ORF">JOF53_004916</name>
</gene>
<dbReference type="Proteomes" id="UP001519363">
    <property type="component" value="Unassembled WGS sequence"/>
</dbReference>
<organism evidence="16 17">
    <name type="scientific">Crossiella equi</name>
    <dbReference type="NCBI Taxonomy" id="130796"/>
    <lineage>
        <taxon>Bacteria</taxon>
        <taxon>Bacillati</taxon>
        <taxon>Actinomycetota</taxon>
        <taxon>Actinomycetes</taxon>
        <taxon>Pseudonocardiales</taxon>
        <taxon>Pseudonocardiaceae</taxon>
        <taxon>Crossiella</taxon>
    </lineage>
</organism>
<keyword evidence="13" id="KW-0732">Signal</keyword>
<dbReference type="SUPFAM" id="SSF63737">
    <property type="entry name" value="Leukotriene A4 hydrolase N-terminal domain"/>
    <property type="match status" value="1"/>
</dbReference>
<protein>
    <recommendedName>
        <fullName evidence="5">Aminopeptidase N</fullName>
        <ecNumber evidence="4">3.4.11.2</ecNumber>
    </recommendedName>
    <alternativeName>
        <fullName evidence="11">Alanine aminopeptidase</fullName>
    </alternativeName>
    <alternativeName>
        <fullName evidence="12">Lysyl aminopeptidase</fullName>
    </alternativeName>
</protein>
<keyword evidence="7" id="KW-0479">Metal-binding</keyword>
<dbReference type="Pfam" id="PF01433">
    <property type="entry name" value="Peptidase_M1"/>
    <property type="match status" value="1"/>
</dbReference>
<accession>A0ABS5AHI9</accession>
<comment type="caution">
    <text evidence="16">The sequence shown here is derived from an EMBL/GenBank/DDBJ whole genome shotgun (WGS) entry which is preliminary data.</text>
</comment>